<feature type="region of interest" description="Disordered" evidence="3">
    <location>
        <begin position="36"/>
        <end position="91"/>
    </location>
</feature>
<reference evidence="7" key="1">
    <citation type="journal article" date="2010" name="Genome Biol.">
        <title>Genome sequence of the necrotrophic plant pathogen Pythium ultimum reveals original pathogenicity mechanisms and effector repertoire.</title>
        <authorList>
            <person name="Levesque C.A."/>
            <person name="Brouwer H."/>
            <person name="Cano L."/>
            <person name="Hamilton J.P."/>
            <person name="Holt C."/>
            <person name="Huitema E."/>
            <person name="Raffaele S."/>
            <person name="Robideau G.P."/>
            <person name="Thines M."/>
            <person name="Win J."/>
            <person name="Zerillo M.M."/>
            <person name="Beakes G.W."/>
            <person name="Boore J.L."/>
            <person name="Busam D."/>
            <person name="Dumas B."/>
            <person name="Ferriera S."/>
            <person name="Fuerstenberg S.I."/>
            <person name="Gachon C.M."/>
            <person name="Gaulin E."/>
            <person name="Govers F."/>
            <person name="Grenville-Briggs L."/>
            <person name="Horner N."/>
            <person name="Hostetler J."/>
            <person name="Jiang R.H."/>
            <person name="Johnson J."/>
            <person name="Krajaejun T."/>
            <person name="Lin H."/>
            <person name="Meijer H.J."/>
            <person name="Moore B."/>
            <person name="Morris P."/>
            <person name="Phuntmart V."/>
            <person name="Puiu D."/>
            <person name="Shetty J."/>
            <person name="Stajich J.E."/>
            <person name="Tripathy S."/>
            <person name="Wawra S."/>
            <person name="van West P."/>
            <person name="Whitty B.R."/>
            <person name="Coutinho P.M."/>
            <person name="Henrissat B."/>
            <person name="Martin F."/>
            <person name="Thomas P.D."/>
            <person name="Tyler B.M."/>
            <person name="De Vries R.P."/>
            <person name="Kamoun S."/>
            <person name="Yandell M."/>
            <person name="Tisserat N."/>
            <person name="Buell C.R."/>
        </authorList>
    </citation>
    <scope>NUCLEOTIDE SEQUENCE</scope>
    <source>
        <strain evidence="7">DAOM:BR144</strain>
    </source>
</reference>
<feature type="domain" description="Calcineurin-like phosphoesterase" evidence="5">
    <location>
        <begin position="146"/>
        <end position="382"/>
    </location>
</feature>
<keyword evidence="4" id="KW-0812">Transmembrane</keyword>
<dbReference type="InterPro" id="IPR004843">
    <property type="entry name" value="Calcineurin-like_PHP"/>
</dbReference>
<name>K3W5R2_GLOUD</name>
<dbReference type="SUPFAM" id="SSF56300">
    <property type="entry name" value="Metallo-dependent phosphatases"/>
    <property type="match status" value="1"/>
</dbReference>
<organism evidence="6 7">
    <name type="scientific">Globisporangium ultimum (strain ATCC 200006 / CBS 805.95 / DAOM BR144)</name>
    <name type="common">Pythium ultimum</name>
    <dbReference type="NCBI Taxonomy" id="431595"/>
    <lineage>
        <taxon>Eukaryota</taxon>
        <taxon>Sar</taxon>
        <taxon>Stramenopiles</taxon>
        <taxon>Oomycota</taxon>
        <taxon>Peronosporomycetes</taxon>
        <taxon>Pythiales</taxon>
        <taxon>Pythiaceae</taxon>
        <taxon>Globisporangium</taxon>
    </lineage>
</organism>
<dbReference type="Pfam" id="PF00149">
    <property type="entry name" value="Metallophos"/>
    <property type="match status" value="1"/>
</dbReference>
<feature type="compositionally biased region" description="Low complexity" evidence="3">
    <location>
        <begin position="36"/>
        <end position="62"/>
    </location>
</feature>
<dbReference type="HOGENOM" id="CLU_027247_1_0_1"/>
<dbReference type="PANTHER" id="PTHR10161">
    <property type="entry name" value="TARTRATE-RESISTANT ACID PHOSPHATASE TYPE 5"/>
    <property type="match status" value="1"/>
</dbReference>
<feature type="compositionally biased region" description="Low complexity" evidence="3">
    <location>
        <begin position="69"/>
        <end position="91"/>
    </location>
</feature>
<proteinExistence type="predicted"/>
<dbReference type="Gene3D" id="3.60.21.10">
    <property type="match status" value="1"/>
</dbReference>
<reference evidence="7" key="2">
    <citation type="submission" date="2010-04" db="EMBL/GenBank/DDBJ databases">
        <authorList>
            <person name="Buell R."/>
            <person name="Hamilton J."/>
            <person name="Hostetler J."/>
        </authorList>
    </citation>
    <scope>NUCLEOTIDE SEQUENCE [LARGE SCALE GENOMIC DNA]</scope>
    <source>
        <strain evidence="7">DAOM:BR144</strain>
    </source>
</reference>
<dbReference type="OMA" id="TIARDSC"/>
<feature type="transmembrane region" description="Helical" evidence="4">
    <location>
        <begin position="9"/>
        <end position="31"/>
    </location>
</feature>
<dbReference type="eggNOG" id="KOG2679">
    <property type="taxonomic scope" value="Eukaryota"/>
</dbReference>
<keyword evidence="2" id="KW-0378">Hydrolase</keyword>
<protein>
    <recommendedName>
        <fullName evidence="5">Calcineurin-like phosphoesterase domain-containing protein</fullName>
    </recommendedName>
</protein>
<evidence type="ECO:0000256" key="3">
    <source>
        <dbReference type="SAM" id="MobiDB-lite"/>
    </source>
</evidence>
<dbReference type="EMBL" id="GL376636">
    <property type="status" value="NOT_ANNOTATED_CDS"/>
    <property type="molecule type" value="Genomic_DNA"/>
</dbReference>
<keyword evidence="4" id="KW-1133">Transmembrane helix</keyword>
<keyword evidence="4" id="KW-0472">Membrane</keyword>
<evidence type="ECO:0000256" key="4">
    <source>
        <dbReference type="SAM" id="Phobius"/>
    </source>
</evidence>
<dbReference type="EnsemblProtists" id="PYU1_T000303">
    <property type="protein sequence ID" value="PYU1_T000303"/>
    <property type="gene ID" value="PYU1_G000303"/>
</dbReference>
<dbReference type="InParanoid" id="K3W5R2"/>
<dbReference type="InterPro" id="IPR029052">
    <property type="entry name" value="Metallo-depent_PP-like"/>
</dbReference>
<dbReference type="PANTHER" id="PTHR10161:SF14">
    <property type="entry name" value="TARTRATE-RESISTANT ACID PHOSPHATASE TYPE 5"/>
    <property type="match status" value="1"/>
</dbReference>
<evidence type="ECO:0000313" key="6">
    <source>
        <dbReference type="EnsemblProtists" id="PYU1_T000303"/>
    </source>
</evidence>
<dbReference type="Proteomes" id="UP000019132">
    <property type="component" value="Unassembled WGS sequence"/>
</dbReference>
<evidence type="ECO:0000256" key="1">
    <source>
        <dbReference type="ARBA" id="ARBA00022729"/>
    </source>
</evidence>
<dbReference type="InterPro" id="IPR051558">
    <property type="entry name" value="Metallophosphoesterase_PAP"/>
</dbReference>
<evidence type="ECO:0000256" key="2">
    <source>
        <dbReference type="ARBA" id="ARBA00022801"/>
    </source>
</evidence>
<dbReference type="GO" id="GO:0016787">
    <property type="term" value="F:hydrolase activity"/>
    <property type="evidence" value="ECO:0007669"/>
    <property type="project" value="UniProtKB-KW"/>
</dbReference>
<accession>K3W5R2</accession>
<dbReference type="STRING" id="431595.K3W5R2"/>
<reference evidence="6" key="3">
    <citation type="submission" date="2015-02" db="UniProtKB">
        <authorList>
            <consortium name="EnsemblProtists"/>
        </authorList>
    </citation>
    <scope>IDENTIFICATION</scope>
    <source>
        <strain evidence="6">DAOM BR144</strain>
    </source>
</reference>
<dbReference type="VEuPathDB" id="FungiDB:PYU1_G000303"/>
<dbReference type="AlphaFoldDB" id="K3W5R2"/>
<keyword evidence="1" id="KW-0732">Signal</keyword>
<keyword evidence="7" id="KW-1185">Reference proteome</keyword>
<sequence length="487" mass="52404">MAPLGKRKALIIGGVVTLFAVIGAIVGVVVWKTSDSSSASNSSGNSNSSGSSLSNLNSGSRSDTNSEVAGDADSSNATNSSGSGSSSITSDPTTAKFTLAAYAIGDWGTTIARDSCCKRRTDHDPSNVDKNAEEAVGVLMGKAAAAADPKPKVVIGHGDNFYWTGIEDMTDQSYRFTNTYEQKFSDSALSDIPWVNVMGNHDYGGASYICPGGCADATGIVAGLKNKFSLQSTYKSPTNNRWIMKDHFYVHSISDDESGVSIDIFNMDTNDADSHGAQQICCQCYSYANGDDSKCKNVARGDAACAGGKTDMYDACMKQLSAWGDDSRTQLAEQVKASKATWKIINTHYSPYNHYAADRQDMWKKLLDGLDAQLYINGHTHGEKHDYSTIGVHFIENGAGGGILNEAASGVPPYVEDYVKNVWSYKNHDYGFFEISASKEWMKVRFLTFDDKWSIADDFKSSTIGGVAAHHCWYIPVDGGLGKSCDE</sequence>
<evidence type="ECO:0000313" key="7">
    <source>
        <dbReference type="Proteomes" id="UP000019132"/>
    </source>
</evidence>
<evidence type="ECO:0000259" key="5">
    <source>
        <dbReference type="Pfam" id="PF00149"/>
    </source>
</evidence>